<feature type="domain" description="Polysaccharide pyruvyl transferase" evidence="1">
    <location>
        <begin position="13"/>
        <end position="353"/>
    </location>
</feature>
<dbReference type="InterPro" id="IPR007345">
    <property type="entry name" value="Polysacch_pyruvyl_Trfase"/>
</dbReference>
<proteinExistence type="predicted"/>
<dbReference type="RefSeq" id="WP_013026376.1">
    <property type="nucleotide sequence ID" value="NC_017531.2"/>
</dbReference>
<gene>
    <name evidence="2" type="primary">amsJ</name>
    <name evidence="2" type="ordered locus">PAJ_1791</name>
</gene>
<reference evidence="3" key="1">
    <citation type="journal article" date="2012" name="Appl. Microbiol. Biotechnol.">
        <title>The complete genome sequence of Pantoea ananatis AJ13355, an organism with great biotechnological potential.</title>
        <authorList>
            <person name="Hara Y."/>
            <person name="Kadotani N."/>
            <person name="Izui H."/>
            <person name="Katashkina J.I."/>
            <person name="Kuvaeva T.M."/>
            <person name="Andreeva I.G."/>
            <person name="Golubeva L.I."/>
            <person name="Malko D.B."/>
            <person name="Makeev V.J."/>
            <person name="Mashko S.V."/>
            <person name="Kozlov Y.I."/>
        </authorList>
    </citation>
    <scope>NUCLEOTIDE SEQUENCE [LARGE SCALE GENOMIC DNA]</scope>
    <source>
        <strain evidence="3">AJ13355</strain>
    </source>
</reference>
<dbReference type="PATRIC" id="fig|553.3.peg.1599"/>
<dbReference type="eggNOG" id="COG2327">
    <property type="taxonomic scope" value="Bacteria"/>
</dbReference>
<evidence type="ECO:0000313" key="3">
    <source>
        <dbReference type="Proteomes" id="UP000006690"/>
    </source>
</evidence>
<protein>
    <submittedName>
        <fullName evidence="2">Amylovoran biosynthesis protein AmsJ</fullName>
    </submittedName>
</protein>
<organism evidence="2 3">
    <name type="scientific">Pantoea ananatis (strain AJ13355)</name>
    <dbReference type="NCBI Taxonomy" id="932677"/>
    <lineage>
        <taxon>Bacteria</taxon>
        <taxon>Pseudomonadati</taxon>
        <taxon>Pseudomonadota</taxon>
        <taxon>Gammaproteobacteria</taxon>
        <taxon>Enterobacterales</taxon>
        <taxon>Erwiniaceae</taxon>
        <taxon>Pantoea</taxon>
    </lineage>
</organism>
<dbReference type="EMBL" id="AP012032">
    <property type="protein sequence ID" value="BAK11871.1"/>
    <property type="molecule type" value="Genomic_DNA"/>
</dbReference>
<dbReference type="GeneID" id="57267605"/>
<evidence type="ECO:0000313" key="2">
    <source>
        <dbReference type="EMBL" id="BAK11871.1"/>
    </source>
</evidence>
<dbReference type="NCBIfam" id="NF007452">
    <property type="entry name" value="PRK10017.1"/>
    <property type="match status" value="1"/>
</dbReference>
<sequence length="420" mass="46436">MKILLVGNHTCGNRGDGAILRGLIDSIQAARNDVDIDVISRYPTSSGYLLQQHIQQDKLFLHNNSSGKGLIGSVKRKVANRLMPNIMMAHLGKGGPYKSFSVPPHLKAFTESLAQYDAVIQVGGSFFVDLYGVTQFDHALCALLAKKPLYLIGHSVGPFQNARTNQLANFVFDRVDRLILRESVSLDLMKRDGVTSSKVMPGVDTAFLVRARHVENPSHSLQHWQSVIRTRKTIAITVRELAPFDKRLGVTQQEYEAAFGRVINAMIASGYQVVALSTCTGIDSYAKDDRMVALTLRDRVEQPEHYHVVMDEFNDLELGVLLSECHLTIGTRLHSAIISMNFGTPAVAINYEHKSMGVMNQLGLPQMATDVQSLMDGSLIDKVQAILADYDTIKQNVETAVAHEREVGNRITEEILNVIG</sequence>
<dbReference type="Pfam" id="PF04230">
    <property type="entry name" value="PS_pyruv_trans"/>
    <property type="match status" value="1"/>
</dbReference>
<dbReference type="PANTHER" id="PTHR36836">
    <property type="entry name" value="COLANIC ACID BIOSYNTHESIS PROTEIN WCAK"/>
    <property type="match status" value="1"/>
</dbReference>
<dbReference type="PANTHER" id="PTHR36836:SF1">
    <property type="entry name" value="COLANIC ACID BIOSYNTHESIS PROTEIN WCAK"/>
    <property type="match status" value="1"/>
</dbReference>
<name>A0A0H3KXT7_PANAA</name>
<dbReference type="OrthoDB" id="3199616at2"/>
<dbReference type="KEGG" id="paj:PAJ_1791"/>
<dbReference type="Proteomes" id="UP000006690">
    <property type="component" value="Chromosome"/>
</dbReference>
<accession>A0A0H3KXT7</accession>
<evidence type="ECO:0000259" key="1">
    <source>
        <dbReference type="Pfam" id="PF04230"/>
    </source>
</evidence>
<dbReference type="AlphaFoldDB" id="A0A0H3KXT7"/>
<dbReference type="HOGENOM" id="CLU_741661_0_0_6"/>